<protein>
    <submittedName>
        <fullName evidence="1">Uncharacterized protein</fullName>
    </submittedName>
</protein>
<dbReference type="Proteomes" id="UP000019197">
    <property type="component" value="Unassembled WGS sequence"/>
</dbReference>
<sequence length="79" mass="8894">MKSVWCYQRLEIAQVSGKICESEVISEIERNPVEMLHISVDAGCDSVIIGNATRAVVNLQKDFVPIYRLRQLLMAISKS</sequence>
<dbReference type="AlphaFoldDB" id="W1J659"/>
<organism evidence="1 2">
    <name type="scientific">Xenorhabdus cabanillasii JM26</name>
    <dbReference type="NCBI Taxonomy" id="1427517"/>
    <lineage>
        <taxon>Bacteria</taxon>
        <taxon>Pseudomonadati</taxon>
        <taxon>Pseudomonadota</taxon>
        <taxon>Gammaproteobacteria</taxon>
        <taxon>Enterobacterales</taxon>
        <taxon>Morganellaceae</taxon>
        <taxon>Xenorhabdus</taxon>
    </lineage>
</organism>
<accession>W1J659</accession>
<name>W1J659_9GAMM</name>
<comment type="caution">
    <text evidence="1">The sequence shown here is derived from an EMBL/GenBank/DDBJ whole genome shotgun (WGS) entry which is preliminary data.</text>
</comment>
<reference evidence="1 2" key="1">
    <citation type="submission" date="2013-11" db="EMBL/GenBank/DDBJ databases">
        <title>Draft genome sequence and annotation of the entomopathogenic bacterium, Xenorhabdus cabanillasi strain JM26.</title>
        <authorList>
            <person name="Gualtieri M."/>
            <person name="Ogier J.C."/>
            <person name="Pages S."/>
            <person name="Givaudan A."/>
            <person name="Gaudriault S."/>
        </authorList>
    </citation>
    <scope>NUCLEOTIDE SEQUENCE [LARGE SCALE GENOMIC DNA]</scope>
    <source>
        <strain evidence="1 2">JM26</strain>
    </source>
</reference>
<proteinExistence type="predicted"/>
<evidence type="ECO:0000313" key="1">
    <source>
        <dbReference type="EMBL" id="CDL86214.1"/>
    </source>
</evidence>
<gene>
    <name evidence="1" type="ORF">XCR1_2860004</name>
</gene>
<evidence type="ECO:0000313" key="2">
    <source>
        <dbReference type="Proteomes" id="UP000019197"/>
    </source>
</evidence>
<dbReference type="EMBL" id="CBXE010000208">
    <property type="protein sequence ID" value="CDL86214.1"/>
    <property type="molecule type" value="Genomic_DNA"/>
</dbReference>